<dbReference type="RefSeq" id="XP_001301948.1">
    <property type="nucleotide sequence ID" value="XM_001301947.1"/>
</dbReference>
<accession>A2G1D8</accession>
<feature type="transmembrane region" description="Helical" evidence="7">
    <location>
        <begin position="560"/>
        <end position="579"/>
    </location>
</feature>
<dbReference type="Pfam" id="PF00211">
    <property type="entry name" value="Guanylate_cyc"/>
    <property type="match status" value="1"/>
</dbReference>
<keyword evidence="5 7" id="KW-0472">Membrane</keyword>
<evidence type="ECO:0000313" key="10">
    <source>
        <dbReference type="Proteomes" id="UP000001542"/>
    </source>
</evidence>
<dbReference type="PANTHER" id="PTHR11920">
    <property type="entry name" value="GUANYLYL CYCLASE"/>
    <property type="match status" value="1"/>
</dbReference>
<dbReference type="KEGG" id="tva:4746684"/>
<sequence length="1169" mass="133304">MVIFTSHGTTPKWPDDLAMWAIYAKFAAVYPEQSNCMSFIANNMRNCKADKDLIDQKILNIGQIIKTRETLFTVELKSRIAKLTKHFDKSINRLRNIWDLVLQGNFGEMDHSNKSAYLSVNESEVEVNQLMMLYPNNRFVARQYFRFLSEIKLDYVNARIWKENYRLLQSGIQVNKDTLHDLGMIAFPNIPENIVNSFSSKILITTNDEEIFQSEENIMADDDLDNQQPDTIKKLIDNHKVPALQFMKFFMIINLIVFILIPFLALYFYFGYFTDSLDEPLDYLYGISSMRNLINILPLFIGKYLLEELPDPKNPSQTLMEKNVITEGFPLNAYGGYLESKEATEYLIAQVPLTTALLTSLRSYKVGNEIIEEVRTKIFSSVLPFNIYESPEEVMQTKTSMIELIVLIATHCAKVLDFEKVDVSVAGGLDAVTSRSNDVTTTRVAGEAMSLLVDYIREVNDKNQKIFTGIMLGMIILCVISFFVLYHLQLKQLKMNKEELYSVFSSLPKTVISNVSASFSNSKQDSMSSKTNETESNRQEDGIIKMFSSINDGTAGSIEIYNAFNVLIVGICACVEYFLMLSSYKKASETLVKNCHHVNYIYGSICQMFSLVSSMITILPAKYDDSLYTLCPRPDVEMNVIRNFVPTIVDYLNLLRLGGKDEYDIPFLGMKKALQDSTEILHKNVDQNSVPKTIPESAHQFSCELQIYLTIALLKKQVNLMTQDIWPKLRDEGIEDLWQIGPFELYETFYSHTGRQLVPTIQGQTSKEEKPILICCISFTLVSLLFTIVSLIMIHNESKLLRFALLNLLRVQPTILFQNSRIMDVLSGNYSKRKDDEIERDLKFHNEVANKLNDIVVVVNEENNKILSANKAFEDTFRIKEEDIIDTLITDFFVNERFSCDGKVEKALNTTTVLTFIDHEENKNFIEFSTQSVAGRKIFSGRNITQTLMHEKMIDDEKKRSDQMLASILPACLVPRVQAEEKNISFAIKSVTVLFLDVVEFTPWCGSHDAQYVMRMLNIMFKEYDLLTNAHKTMTKIKCIGDCYMAAGGIFDEVNQPAVHAKEVVDFGCSVIKKLVEIDERENESLRIRVGINTGGPIIAGVIGTEKPTFEIFGPAINIAHEMESKGVPMKVHVSRPVYELIYGQQFVIKERGEIDIKGGKMFTYLVDP</sequence>
<feature type="transmembrane region" description="Helical" evidence="7">
    <location>
        <begin position="771"/>
        <end position="794"/>
    </location>
</feature>
<dbReference type="PROSITE" id="PS50125">
    <property type="entry name" value="GUANYLATE_CYCLASE_2"/>
    <property type="match status" value="1"/>
</dbReference>
<feature type="transmembrane region" description="Helical" evidence="7">
    <location>
        <begin position="249"/>
        <end position="271"/>
    </location>
</feature>
<dbReference type="InterPro" id="IPR001054">
    <property type="entry name" value="A/G_cyclase"/>
</dbReference>
<dbReference type="SMART" id="SM00091">
    <property type="entry name" value="PAS"/>
    <property type="match status" value="1"/>
</dbReference>
<dbReference type="PANTHER" id="PTHR11920:SF335">
    <property type="entry name" value="GUANYLATE CYCLASE"/>
    <property type="match status" value="1"/>
</dbReference>
<evidence type="ECO:0000256" key="3">
    <source>
        <dbReference type="ARBA" id="ARBA00022741"/>
    </source>
</evidence>
<dbReference type="GO" id="GO:0004383">
    <property type="term" value="F:guanylate cyclase activity"/>
    <property type="evidence" value="ECO:0000318"/>
    <property type="project" value="GO_Central"/>
</dbReference>
<dbReference type="GO" id="GO:0001653">
    <property type="term" value="F:peptide receptor activity"/>
    <property type="evidence" value="ECO:0000318"/>
    <property type="project" value="GO_Central"/>
</dbReference>
<dbReference type="GO" id="GO:0000166">
    <property type="term" value="F:nucleotide binding"/>
    <property type="evidence" value="ECO:0007669"/>
    <property type="project" value="UniProtKB-KW"/>
</dbReference>
<reference evidence="9" key="2">
    <citation type="journal article" date="2007" name="Science">
        <title>Draft genome sequence of the sexually transmitted pathogen Trichomonas vaginalis.</title>
        <authorList>
            <person name="Carlton J.M."/>
            <person name="Hirt R.P."/>
            <person name="Silva J.C."/>
            <person name="Delcher A.L."/>
            <person name="Schatz M."/>
            <person name="Zhao Q."/>
            <person name="Wortman J.R."/>
            <person name="Bidwell S.L."/>
            <person name="Alsmark U.C.M."/>
            <person name="Besteiro S."/>
            <person name="Sicheritz-Ponten T."/>
            <person name="Noel C.J."/>
            <person name="Dacks J.B."/>
            <person name="Foster P.G."/>
            <person name="Simillion C."/>
            <person name="Van de Peer Y."/>
            <person name="Miranda-Saavedra D."/>
            <person name="Barton G.J."/>
            <person name="Westrop G.D."/>
            <person name="Mueller S."/>
            <person name="Dessi D."/>
            <person name="Fiori P.L."/>
            <person name="Ren Q."/>
            <person name="Paulsen I."/>
            <person name="Zhang H."/>
            <person name="Bastida-Corcuera F.D."/>
            <person name="Simoes-Barbosa A."/>
            <person name="Brown M.T."/>
            <person name="Hayes R.D."/>
            <person name="Mukherjee M."/>
            <person name="Okumura C.Y."/>
            <person name="Schneider R."/>
            <person name="Smith A.J."/>
            <person name="Vanacova S."/>
            <person name="Villalvazo M."/>
            <person name="Haas B.J."/>
            <person name="Pertea M."/>
            <person name="Feldblyum T.V."/>
            <person name="Utterback T.R."/>
            <person name="Shu C.L."/>
            <person name="Osoegawa K."/>
            <person name="de Jong P.J."/>
            <person name="Hrdy I."/>
            <person name="Horvathova L."/>
            <person name="Zubacova Z."/>
            <person name="Dolezal P."/>
            <person name="Malik S.B."/>
            <person name="Logsdon J.M. Jr."/>
            <person name="Henze K."/>
            <person name="Gupta A."/>
            <person name="Wang C.C."/>
            <person name="Dunne R.L."/>
            <person name="Upcroft J.A."/>
            <person name="Upcroft P."/>
            <person name="White O."/>
            <person name="Salzberg S.L."/>
            <person name="Tang P."/>
            <person name="Chiu C.-H."/>
            <person name="Lee Y.-S."/>
            <person name="Embley T.M."/>
            <person name="Coombs G.H."/>
            <person name="Mottram J.C."/>
            <person name="Tachezy J."/>
            <person name="Fraser-Liggett C.M."/>
            <person name="Johnson P.J."/>
        </authorList>
    </citation>
    <scope>NUCLEOTIDE SEQUENCE [LARGE SCALE GENOMIC DNA]</scope>
    <source>
        <strain evidence="9">G3</strain>
    </source>
</reference>
<dbReference type="Gene3D" id="3.30.450.20">
    <property type="entry name" value="PAS domain"/>
    <property type="match status" value="1"/>
</dbReference>
<dbReference type="VEuPathDB" id="TrichDB:TVAG_467090"/>
<dbReference type="SMART" id="SM00044">
    <property type="entry name" value="CYCc"/>
    <property type="match status" value="1"/>
</dbReference>
<dbReference type="VEuPathDB" id="TrichDB:TVAGG3_0234800"/>
<dbReference type="GO" id="GO:0007168">
    <property type="term" value="P:receptor guanylyl cyclase signaling pathway"/>
    <property type="evidence" value="ECO:0000318"/>
    <property type="project" value="GO_Central"/>
</dbReference>
<protein>
    <submittedName>
        <fullName evidence="9">Adenylate and Guanylate cyclase catalytic domain containing protein</fullName>
    </submittedName>
</protein>
<dbReference type="Proteomes" id="UP000001542">
    <property type="component" value="Unassembled WGS sequence"/>
</dbReference>
<keyword evidence="2 7" id="KW-0812">Transmembrane</keyword>
<dbReference type="eggNOG" id="KOG4171">
    <property type="taxonomic scope" value="Eukaryota"/>
</dbReference>
<dbReference type="SUPFAM" id="SSF55073">
    <property type="entry name" value="Nucleotide cyclase"/>
    <property type="match status" value="1"/>
</dbReference>
<feature type="transmembrane region" description="Helical" evidence="7">
    <location>
        <begin position="600"/>
        <end position="621"/>
    </location>
</feature>
<comment type="subcellular location">
    <subcellularLocation>
        <location evidence="1">Membrane</location>
    </subcellularLocation>
</comment>
<dbReference type="CDD" id="cd07302">
    <property type="entry name" value="CHD"/>
    <property type="match status" value="1"/>
</dbReference>
<evidence type="ECO:0000259" key="8">
    <source>
        <dbReference type="PROSITE" id="PS50125"/>
    </source>
</evidence>
<keyword evidence="3" id="KW-0547">Nucleotide-binding</keyword>
<dbReference type="InterPro" id="IPR000014">
    <property type="entry name" value="PAS"/>
</dbReference>
<keyword evidence="6" id="KW-0456">Lyase</keyword>
<reference evidence="9" key="1">
    <citation type="submission" date="2006-10" db="EMBL/GenBank/DDBJ databases">
        <authorList>
            <person name="Amadeo P."/>
            <person name="Zhao Q."/>
            <person name="Wortman J."/>
            <person name="Fraser-Liggett C."/>
            <person name="Carlton J."/>
        </authorList>
    </citation>
    <scope>NUCLEOTIDE SEQUENCE</scope>
    <source>
        <strain evidence="9">G3</strain>
    </source>
</reference>
<keyword evidence="10" id="KW-1185">Reference proteome</keyword>
<feature type="transmembrane region" description="Helical" evidence="7">
    <location>
        <begin position="466"/>
        <end position="488"/>
    </location>
</feature>
<evidence type="ECO:0000256" key="4">
    <source>
        <dbReference type="ARBA" id="ARBA00022989"/>
    </source>
</evidence>
<evidence type="ECO:0000256" key="1">
    <source>
        <dbReference type="ARBA" id="ARBA00004370"/>
    </source>
</evidence>
<dbReference type="EMBL" id="DS114242">
    <property type="protein sequence ID" value="EAX89018.1"/>
    <property type="molecule type" value="Genomic_DNA"/>
</dbReference>
<dbReference type="InterPro" id="IPR029787">
    <property type="entry name" value="Nucleotide_cyclase"/>
</dbReference>
<dbReference type="GO" id="GO:0005886">
    <property type="term" value="C:plasma membrane"/>
    <property type="evidence" value="ECO:0000318"/>
    <property type="project" value="GO_Central"/>
</dbReference>
<evidence type="ECO:0000256" key="5">
    <source>
        <dbReference type="ARBA" id="ARBA00023136"/>
    </source>
</evidence>
<evidence type="ECO:0000256" key="6">
    <source>
        <dbReference type="ARBA" id="ARBA00023239"/>
    </source>
</evidence>
<evidence type="ECO:0000256" key="2">
    <source>
        <dbReference type="ARBA" id="ARBA00022692"/>
    </source>
</evidence>
<dbReference type="GO" id="GO:0035556">
    <property type="term" value="P:intracellular signal transduction"/>
    <property type="evidence" value="ECO:0007669"/>
    <property type="project" value="InterPro"/>
</dbReference>
<dbReference type="AlphaFoldDB" id="A2G1D8"/>
<name>A2G1D8_TRIV3</name>
<dbReference type="GO" id="GO:0006182">
    <property type="term" value="P:cGMP biosynthetic process"/>
    <property type="evidence" value="ECO:0000318"/>
    <property type="project" value="GO_Central"/>
</dbReference>
<evidence type="ECO:0000256" key="7">
    <source>
        <dbReference type="SAM" id="Phobius"/>
    </source>
</evidence>
<dbReference type="OrthoDB" id="6127067at2759"/>
<organism evidence="9 10">
    <name type="scientific">Trichomonas vaginalis (strain ATCC PRA-98 / G3)</name>
    <dbReference type="NCBI Taxonomy" id="412133"/>
    <lineage>
        <taxon>Eukaryota</taxon>
        <taxon>Metamonada</taxon>
        <taxon>Parabasalia</taxon>
        <taxon>Trichomonadida</taxon>
        <taxon>Trichomonadidae</taxon>
        <taxon>Trichomonas</taxon>
    </lineage>
</organism>
<proteinExistence type="predicted"/>
<gene>
    <name evidence="9" type="ORF">TVAG_357550</name>
</gene>
<dbReference type="STRING" id="5722.A2G1D8"/>
<dbReference type="Gene3D" id="3.30.70.1230">
    <property type="entry name" value="Nucleotide cyclase"/>
    <property type="match status" value="1"/>
</dbReference>
<evidence type="ECO:0000313" key="9">
    <source>
        <dbReference type="EMBL" id="EAX89018.1"/>
    </source>
</evidence>
<feature type="domain" description="Guanylate cyclase" evidence="8">
    <location>
        <begin position="992"/>
        <end position="1124"/>
    </location>
</feature>
<dbReference type="InParanoid" id="A2G1D8"/>
<dbReference type="InterPro" id="IPR050401">
    <property type="entry name" value="Cyclic_nucleotide_synthase"/>
</dbReference>
<keyword evidence="4 7" id="KW-1133">Transmembrane helix</keyword>